<dbReference type="Gene3D" id="3.40.50.2020">
    <property type="match status" value="1"/>
</dbReference>
<dbReference type="AlphaFoldDB" id="A0A2U3QH73"/>
<reference evidence="3" key="1">
    <citation type="submission" date="2018-03" db="EMBL/GenBank/DDBJ databases">
        <authorList>
            <person name="Zecchin S."/>
        </authorList>
    </citation>
    <scope>NUCLEOTIDE SEQUENCE [LARGE SCALE GENOMIC DNA]</scope>
</reference>
<sequence length="167" mass="18334">MRKPPFFSKTHCFGIYSSILSEAINLFKFHGIKRLSRPLGRFLLEFNISGIEAIVPVPLSPEGLRRRGFNQSLLLAKAVSDNKNIPLIMDGLLKKTETRPQVGLPAKERARNLKGAFVAAKQFTGKRIMLVDDVMTTGATANECSRQLLKAGASEVVVLTLARAAVL</sequence>
<accession>A0A2U3QH73</accession>
<dbReference type="InterPro" id="IPR029057">
    <property type="entry name" value="PRTase-like"/>
</dbReference>
<keyword evidence="2" id="KW-0328">Glycosyltransferase</keyword>
<protein>
    <submittedName>
        <fullName evidence="2">Amidophosphoribosyltransferase, putative</fullName>
    </submittedName>
</protein>
<organism evidence="2 3">
    <name type="scientific">Candidatus Sulfobium mesophilum</name>
    <dbReference type="NCBI Taxonomy" id="2016548"/>
    <lineage>
        <taxon>Bacteria</taxon>
        <taxon>Pseudomonadati</taxon>
        <taxon>Nitrospirota</taxon>
        <taxon>Nitrospiria</taxon>
        <taxon>Nitrospirales</taxon>
        <taxon>Nitrospiraceae</taxon>
        <taxon>Candidatus Sulfobium</taxon>
    </lineage>
</organism>
<keyword evidence="3" id="KW-1185">Reference proteome</keyword>
<evidence type="ECO:0000313" key="2">
    <source>
        <dbReference type="EMBL" id="SPQ00766.1"/>
    </source>
</evidence>
<keyword evidence="2" id="KW-0808">Transferase</keyword>
<dbReference type="InterPro" id="IPR000836">
    <property type="entry name" value="PRTase_dom"/>
</dbReference>
<evidence type="ECO:0000256" key="1">
    <source>
        <dbReference type="ARBA" id="ARBA00008007"/>
    </source>
</evidence>
<dbReference type="PANTHER" id="PTHR47505">
    <property type="entry name" value="DNA UTILIZATION PROTEIN YHGH"/>
    <property type="match status" value="1"/>
</dbReference>
<dbReference type="CDD" id="cd06223">
    <property type="entry name" value="PRTases_typeI"/>
    <property type="match status" value="1"/>
</dbReference>
<dbReference type="InterPro" id="IPR051910">
    <property type="entry name" value="ComF/GntX_DNA_util-trans"/>
</dbReference>
<dbReference type="OrthoDB" id="9779910at2"/>
<dbReference type="EMBL" id="OUUY01000078">
    <property type="protein sequence ID" value="SPQ00766.1"/>
    <property type="molecule type" value="Genomic_DNA"/>
</dbReference>
<proteinExistence type="inferred from homology"/>
<evidence type="ECO:0000313" key="3">
    <source>
        <dbReference type="Proteomes" id="UP000245125"/>
    </source>
</evidence>
<dbReference type="Proteomes" id="UP000245125">
    <property type="component" value="Unassembled WGS sequence"/>
</dbReference>
<name>A0A2U3QH73_9BACT</name>
<dbReference type="SUPFAM" id="SSF53271">
    <property type="entry name" value="PRTase-like"/>
    <property type="match status" value="1"/>
</dbReference>
<comment type="similarity">
    <text evidence="1">Belongs to the ComF/GntX family.</text>
</comment>
<dbReference type="PANTHER" id="PTHR47505:SF1">
    <property type="entry name" value="DNA UTILIZATION PROTEIN YHGH"/>
    <property type="match status" value="1"/>
</dbReference>
<dbReference type="GO" id="GO:0016757">
    <property type="term" value="F:glycosyltransferase activity"/>
    <property type="evidence" value="ECO:0007669"/>
    <property type="project" value="UniProtKB-KW"/>
</dbReference>
<gene>
    <name evidence="2" type="ORF">NBG4_320013</name>
</gene>